<evidence type="ECO:0000313" key="1">
    <source>
        <dbReference type="EMBL" id="XDO98308.1"/>
    </source>
</evidence>
<gene>
    <name evidence="1" type="ORF">ABOZ73_07805</name>
</gene>
<proteinExistence type="predicted"/>
<sequence>MSRLDTDPHHRAAQLADPRISRFDPLPRIITLDDFDRGACGWSQLVGNYEGDLDTMLPGYQQLTNPMLSTLSHWDGGSHGGLDGSYALKIATRPKRDAAAVAIKRLTFRKAGPVRLEFYMTFKPEASELALSDRDFKAFGFLFDLQSGDGAPSPERVMPHLRYLNATNDGLAQKWQFKPGSPTIHDIGASDETVSHFHLADEGWVDLPDGAQRLCYNEIPTKVNWTYVALDFDLASMSATGFQCNDRLFDLSTFAPIRMPAMKNLWCMLNIAFFVETAADKRAFGYVDSVCLSGDF</sequence>
<accession>A0AB39KX39</accession>
<dbReference type="AlphaFoldDB" id="A0AB39KX39"/>
<name>A0AB39KX39_9CAUL</name>
<dbReference type="Pfam" id="PF20562">
    <property type="entry name" value="DUF6772"/>
    <property type="match status" value="1"/>
</dbReference>
<organism evidence="1">
    <name type="scientific">Caulobacter sp. 73W</name>
    <dbReference type="NCBI Taxonomy" id="3161137"/>
    <lineage>
        <taxon>Bacteria</taxon>
        <taxon>Pseudomonadati</taxon>
        <taxon>Pseudomonadota</taxon>
        <taxon>Alphaproteobacteria</taxon>
        <taxon>Caulobacterales</taxon>
        <taxon>Caulobacteraceae</taxon>
        <taxon>Caulobacter</taxon>
    </lineage>
</organism>
<dbReference type="EMBL" id="CP158375">
    <property type="protein sequence ID" value="XDO98308.1"/>
    <property type="molecule type" value="Genomic_DNA"/>
</dbReference>
<reference evidence="1" key="1">
    <citation type="submission" date="2024-06" db="EMBL/GenBank/DDBJ databases">
        <title>Caulobacter inopinatus, sp. nov.</title>
        <authorList>
            <person name="Donachie S.P."/>
        </authorList>
    </citation>
    <scope>NUCLEOTIDE SEQUENCE</scope>
    <source>
        <strain evidence="1">73W</strain>
    </source>
</reference>
<dbReference type="RefSeq" id="WP_369062103.1">
    <property type="nucleotide sequence ID" value="NZ_CP158375.1"/>
</dbReference>
<protein>
    <submittedName>
        <fullName evidence="1">DUF6772 family protein</fullName>
    </submittedName>
</protein>
<dbReference type="InterPro" id="IPR046663">
    <property type="entry name" value="DUF6772"/>
</dbReference>